<keyword evidence="3" id="KW-1185">Reference proteome</keyword>
<sequence length="255" mass="28482">MPAEPTSTPSSARRKTRSSASRQADTASDKQSAAAAAAAAKLREVGFREHARTMARRQPAVAPLCSHRLKIDVQYLKGDTNDGRFIGKCSRAGCVPVQYLSKRLSAQELTELNAQRPAGLFDRIPLRLSSALSVSKVVQEWDVLGYYKNDRAAAQSTLLPWTRLRDALLGWCPDMRDSEIIAWCTTSRRTWSFIRVKDIRSESIKLIDGDILVWTREDVSILPDLPTYAPGLGMPDWSEFWRKDARAMSPVTSTE</sequence>
<dbReference type="EMBL" id="ML212393">
    <property type="protein sequence ID" value="TFK78671.1"/>
    <property type="molecule type" value="Genomic_DNA"/>
</dbReference>
<evidence type="ECO:0000313" key="3">
    <source>
        <dbReference type="Proteomes" id="UP000308197"/>
    </source>
</evidence>
<organism evidence="2 3">
    <name type="scientific">Polyporus arcularius HHB13444</name>
    <dbReference type="NCBI Taxonomy" id="1314778"/>
    <lineage>
        <taxon>Eukaryota</taxon>
        <taxon>Fungi</taxon>
        <taxon>Dikarya</taxon>
        <taxon>Basidiomycota</taxon>
        <taxon>Agaricomycotina</taxon>
        <taxon>Agaricomycetes</taxon>
        <taxon>Polyporales</taxon>
        <taxon>Polyporaceae</taxon>
        <taxon>Polyporus</taxon>
    </lineage>
</organism>
<feature type="region of interest" description="Disordered" evidence="1">
    <location>
        <begin position="1"/>
        <end position="33"/>
    </location>
</feature>
<evidence type="ECO:0000313" key="2">
    <source>
        <dbReference type="EMBL" id="TFK78671.1"/>
    </source>
</evidence>
<dbReference type="InParanoid" id="A0A5C3NLS2"/>
<dbReference type="AlphaFoldDB" id="A0A5C3NLS2"/>
<gene>
    <name evidence="2" type="ORF">K466DRAFT_606766</name>
</gene>
<proteinExistence type="predicted"/>
<dbReference type="Proteomes" id="UP000308197">
    <property type="component" value="Unassembled WGS sequence"/>
</dbReference>
<feature type="compositionally biased region" description="Low complexity" evidence="1">
    <location>
        <begin position="18"/>
        <end position="33"/>
    </location>
</feature>
<name>A0A5C3NLS2_9APHY</name>
<evidence type="ECO:0000256" key="1">
    <source>
        <dbReference type="SAM" id="MobiDB-lite"/>
    </source>
</evidence>
<reference evidence="2 3" key="1">
    <citation type="journal article" date="2019" name="Nat. Ecol. Evol.">
        <title>Megaphylogeny resolves global patterns of mushroom evolution.</title>
        <authorList>
            <person name="Varga T."/>
            <person name="Krizsan K."/>
            <person name="Foldi C."/>
            <person name="Dima B."/>
            <person name="Sanchez-Garcia M."/>
            <person name="Sanchez-Ramirez S."/>
            <person name="Szollosi G.J."/>
            <person name="Szarkandi J.G."/>
            <person name="Papp V."/>
            <person name="Albert L."/>
            <person name="Andreopoulos W."/>
            <person name="Angelini C."/>
            <person name="Antonin V."/>
            <person name="Barry K.W."/>
            <person name="Bougher N.L."/>
            <person name="Buchanan P."/>
            <person name="Buyck B."/>
            <person name="Bense V."/>
            <person name="Catcheside P."/>
            <person name="Chovatia M."/>
            <person name="Cooper J."/>
            <person name="Damon W."/>
            <person name="Desjardin D."/>
            <person name="Finy P."/>
            <person name="Geml J."/>
            <person name="Haridas S."/>
            <person name="Hughes K."/>
            <person name="Justo A."/>
            <person name="Karasinski D."/>
            <person name="Kautmanova I."/>
            <person name="Kiss B."/>
            <person name="Kocsube S."/>
            <person name="Kotiranta H."/>
            <person name="LaButti K.M."/>
            <person name="Lechner B.E."/>
            <person name="Liimatainen K."/>
            <person name="Lipzen A."/>
            <person name="Lukacs Z."/>
            <person name="Mihaltcheva S."/>
            <person name="Morgado L.N."/>
            <person name="Niskanen T."/>
            <person name="Noordeloos M.E."/>
            <person name="Ohm R.A."/>
            <person name="Ortiz-Santana B."/>
            <person name="Ovrebo C."/>
            <person name="Racz N."/>
            <person name="Riley R."/>
            <person name="Savchenko A."/>
            <person name="Shiryaev A."/>
            <person name="Soop K."/>
            <person name="Spirin V."/>
            <person name="Szebenyi C."/>
            <person name="Tomsovsky M."/>
            <person name="Tulloss R.E."/>
            <person name="Uehling J."/>
            <person name="Grigoriev I.V."/>
            <person name="Vagvolgyi C."/>
            <person name="Papp T."/>
            <person name="Martin F.M."/>
            <person name="Miettinen O."/>
            <person name="Hibbett D.S."/>
            <person name="Nagy L.G."/>
        </authorList>
    </citation>
    <scope>NUCLEOTIDE SEQUENCE [LARGE SCALE GENOMIC DNA]</scope>
    <source>
        <strain evidence="2 3">HHB13444</strain>
    </source>
</reference>
<protein>
    <submittedName>
        <fullName evidence="2">Uncharacterized protein</fullName>
    </submittedName>
</protein>
<feature type="compositionally biased region" description="Low complexity" evidence="1">
    <location>
        <begin position="1"/>
        <end position="11"/>
    </location>
</feature>
<accession>A0A5C3NLS2</accession>